<evidence type="ECO:0000313" key="2">
    <source>
        <dbReference type="Proteomes" id="UP001501638"/>
    </source>
</evidence>
<gene>
    <name evidence="1" type="ORF">GCM10010405_34930</name>
</gene>
<proteinExistence type="predicted"/>
<keyword evidence="2" id="KW-1185">Reference proteome</keyword>
<accession>A0ABN3K3N3</accession>
<evidence type="ECO:0000313" key="1">
    <source>
        <dbReference type="EMBL" id="GAA2448591.1"/>
    </source>
</evidence>
<organism evidence="1 2">
    <name type="scientific">Streptomyces macrosporus</name>
    <dbReference type="NCBI Taxonomy" id="44032"/>
    <lineage>
        <taxon>Bacteria</taxon>
        <taxon>Bacillati</taxon>
        <taxon>Actinomycetota</taxon>
        <taxon>Actinomycetes</taxon>
        <taxon>Kitasatosporales</taxon>
        <taxon>Streptomycetaceae</taxon>
        <taxon>Streptomyces</taxon>
    </lineage>
</organism>
<protein>
    <submittedName>
        <fullName evidence="1">Uncharacterized protein</fullName>
    </submittedName>
</protein>
<name>A0ABN3K3N3_9ACTN</name>
<dbReference type="EMBL" id="BAAASZ010000026">
    <property type="protein sequence ID" value="GAA2448591.1"/>
    <property type="molecule type" value="Genomic_DNA"/>
</dbReference>
<dbReference type="RefSeq" id="WP_344323908.1">
    <property type="nucleotide sequence ID" value="NZ_BAAASZ010000026.1"/>
</dbReference>
<comment type="caution">
    <text evidence="1">The sequence shown here is derived from an EMBL/GenBank/DDBJ whole genome shotgun (WGS) entry which is preliminary data.</text>
</comment>
<reference evidence="1 2" key="1">
    <citation type="journal article" date="2019" name="Int. J. Syst. Evol. Microbiol.">
        <title>The Global Catalogue of Microorganisms (GCM) 10K type strain sequencing project: providing services to taxonomists for standard genome sequencing and annotation.</title>
        <authorList>
            <consortium name="The Broad Institute Genomics Platform"/>
            <consortium name="The Broad Institute Genome Sequencing Center for Infectious Disease"/>
            <person name="Wu L."/>
            <person name="Ma J."/>
        </authorList>
    </citation>
    <scope>NUCLEOTIDE SEQUENCE [LARGE SCALE GENOMIC DNA]</scope>
    <source>
        <strain evidence="1 2">JCM 6305</strain>
    </source>
</reference>
<dbReference type="Proteomes" id="UP001501638">
    <property type="component" value="Unassembled WGS sequence"/>
</dbReference>
<sequence length="58" mass="6159">MTPEELITVADEIEHLDPGDLTRLADALDTLRVDDPNPGLDLLADLIAVCFDVQAGAA</sequence>